<feature type="signal peptide" evidence="1">
    <location>
        <begin position="1"/>
        <end position="19"/>
    </location>
</feature>
<name>A0A1M5NWB9_9SPHI</name>
<dbReference type="EMBL" id="FQUQ01000008">
    <property type="protein sequence ID" value="SHG93469.1"/>
    <property type="molecule type" value="Genomic_DNA"/>
</dbReference>
<evidence type="ECO:0000313" key="2">
    <source>
        <dbReference type="EMBL" id="SHG93469.1"/>
    </source>
</evidence>
<dbReference type="AlphaFoldDB" id="A0A1M5NWB9"/>
<dbReference type="Proteomes" id="UP000184287">
    <property type="component" value="Unassembled WGS sequence"/>
</dbReference>
<proteinExistence type="predicted"/>
<organism evidence="2 3">
    <name type="scientific">Pedobacter caeni</name>
    <dbReference type="NCBI Taxonomy" id="288992"/>
    <lineage>
        <taxon>Bacteria</taxon>
        <taxon>Pseudomonadati</taxon>
        <taxon>Bacteroidota</taxon>
        <taxon>Sphingobacteriia</taxon>
        <taxon>Sphingobacteriales</taxon>
        <taxon>Sphingobacteriaceae</taxon>
        <taxon>Pedobacter</taxon>
    </lineage>
</organism>
<dbReference type="RefSeq" id="WP_200801112.1">
    <property type="nucleotide sequence ID" value="NZ_FQUQ01000008.1"/>
</dbReference>
<evidence type="ECO:0000313" key="3">
    <source>
        <dbReference type="Proteomes" id="UP000184287"/>
    </source>
</evidence>
<gene>
    <name evidence="2" type="ORF">SAMN04488522_108280</name>
</gene>
<accession>A0A1M5NWB9</accession>
<dbReference type="STRING" id="288992.SAMN04488522_108280"/>
<protein>
    <submittedName>
        <fullName evidence="2">Uncharacterized protein</fullName>
    </submittedName>
</protein>
<sequence>MKPYHYYSFLLLSCLIHLACINSKNKENKIPQQGNPASTSYDSTAKTIHVFVALCDNAHQGIVPVPKAIGNGQDPANNLYWGCQYGIKTYFNRSNEWKLIRKQKLNSLILERLVYKHRSKNYYLIADAYNGKEIKQCTINFLKSSSGQLKETLQVDQKTIGISGNARLMAYIGHDGLMDFNLDNEFANVDKKKRDVIILACYSKRFFGPHLDKKMVNPLVWTSNLMCPEAYSLHDALNGYMNNESNEQIQQRAAAAYSKYQKCSLRAAKNLLVTGW</sequence>
<feature type="chain" id="PRO_5012477409" evidence="1">
    <location>
        <begin position="20"/>
        <end position="276"/>
    </location>
</feature>
<keyword evidence="1" id="KW-0732">Signal</keyword>
<reference evidence="3" key="1">
    <citation type="submission" date="2016-11" db="EMBL/GenBank/DDBJ databases">
        <authorList>
            <person name="Varghese N."/>
            <person name="Submissions S."/>
        </authorList>
    </citation>
    <scope>NUCLEOTIDE SEQUENCE [LARGE SCALE GENOMIC DNA]</scope>
    <source>
        <strain evidence="3">DSM 16990</strain>
    </source>
</reference>
<evidence type="ECO:0000256" key="1">
    <source>
        <dbReference type="SAM" id="SignalP"/>
    </source>
</evidence>
<keyword evidence="3" id="KW-1185">Reference proteome</keyword>